<organism evidence="1 2">
    <name type="scientific">Sphingomonas longa</name>
    <dbReference type="NCBI Taxonomy" id="2778730"/>
    <lineage>
        <taxon>Bacteria</taxon>
        <taxon>Pseudomonadati</taxon>
        <taxon>Pseudomonadota</taxon>
        <taxon>Alphaproteobacteria</taxon>
        <taxon>Sphingomonadales</taxon>
        <taxon>Sphingomonadaceae</taxon>
        <taxon>Sphingomonas</taxon>
    </lineage>
</organism>
<dbReference type="EMBL" id="JAFEMC010000005">
    <property type="protein sequence ID" value="MBM6578009.1"/>
    <property type="molecule type" value="Genomic_DNA"/>
</dbReference>
<keyword evidence="2" id="KW-1185">Reference proteome</keyword>
<reference evidence="1 2" key="1">
    <citation type="submission" date="2020-12" db="EMBL/GenBank/DDBJ databases">
        <title>Sphingomonas sp.</title>
        <authorList>
            <person name="Kim M.K."/>
        </authorList>
    </citation>
    <scope>NUCLEOTIDE SEQUENCE [LARGE SCALE GENOMIC DNA]</scope>
    <source>
        <strain evidence="1 2">BT552</strain>
    </source>
</reference>
<dbReference type="SUPFAM" id="SSF46785">
    <property type="entry name" value="Winged helix' DNA-binding domain"/>
    <property type="match status" value="1"/>
</dbReference>
<gene>
    <name evidence="1" type="ORF">ILT43_16630</name>
</gene>
<dbReference type="InterPro" id="IPR036390">
    <property type="entry name" value="WH_DNA-bd_sf"/>
</dbReference>
<accession>A0ABS2DD56</accession>
<dbReference type="InterPro" id="IPR036388">
    <property type="entry name" value="WH-like_DNA-bd_sf"/>
</dbReference>
<comment type="caution">
    <text evidence="1">The sequence shown here is derived from an EMBL/GenBank/DDBJ whole genome shotgun (WGS) entry which is preliminary data.</text>
</comment>
<dbReference type="Gene3D" id="1.10.10.10">
    <property type="entry name" value="Winged helix-like DNA-binding domain superfamily/Winged helix DNA-binding domain"/>
    <property type="match status" value="1"/>
</dbReference>
<dbReference type="Proteomes" id="UP000763641">
    <property type="component" value="Unassembled WGS sequence"/>
</dbReference>
<dbReference type="InterPro" id="IPR021660">
    <property type="entry name" value="DUF3253"/>
</dbReference>
<evidence type="ECO:0000313" key="1">
    <source>
        <dbReference type="EMBL" id="MBM6578009.1"/>
    </source>
</evidence>
<dbReference type="Pfam" id="PF11625">
    <property type="entry name" value="DUF3253"/>
    <property type="match status" value="1"/>
</dbReference>
<proteinExistence type="predicted"/>
<name>A0ABS2DD56_9SPHN</name>
<dbReference type="RefSeq" id="WP_204200106.1">
    <property type="nucleotide sequence ID" value="NZ_JAFEMC010000005.1"/>
</dbReference>
<evidence type="ECO:0000313" key="2">
    <source>
        <dbReference type="Proteomes" id="UP000763641"/>
    </source>
</evidence>
<sequence>MTDPRATTLSLLARRESDATICPSEVARAIASDWRSAMPAVHAAIDGLVHDGLVRLSWKGRSMATRSGPYRIGRRGDD</sequence>
<protein>
    <submittedName>
        <fullName evidence="1">DUF3253 domain-containing protein</fullName>
    </submittedName>
</protein>